<name>A0A0V0Y737_TRIPS</name>
<feature type="domain" description="WAP" evidence="2">
    <location>
        <begin position="123"/>
        <end position="171"/>
    </location>
</feature>
<dbReference type="GO" id="GO:0005576">
    <property type="term" value="C:extracellular region"/>
    <property type="evidence" value="ECO:0007669"/>
    <property type="project" value="InterPro"/>
</dbReference>
<protein>
    <recommendedName>
        <fullName evidence="2">WAP domain-containing protein</fullName>
    </recommendedName>
</protein>
<feature type="signal peptide" evidence="1">
    <location>
        <begin position="1"/>
        <end position="28"/>
    </location>
</feature>
<dbReference type="SUPFAM" id="SSF57256">
    <property type="entry name" value="Elafin-like"/>
    <property type="match status" value="1"/>
</dbReference>
<dbReference type="EMBL" id="JYDU01000050">
    <property type="protein sequence ID" value="KRX95852.1"/>
    <property type="molecule type" value="Genomic_DNA"/>
</dbReference>
<dbReference type="SMART" id="SM00289">
    <property type="entry name" value="WR1"/>
    <property type="match status" value="3"/>
</dbReference>
<dbReference type="Proteomes" id="UP000054815">
    <property type="component" value="Unassembled WGS sequence"/>
</dbReference>
<dbReference type="Pfam" id="PF00095">
    <property type="entry name" value="WAP"/>
    <property type="match status" value="1"/>
</dbReference>
<accession>A0A0V0Y737</accession>
<keyword evidence="1" id="KW-0732">Signal</keyword>
<dbReference type="InterPro" id="IPR036645">
    <property type="entry name" value="Elafin-like_sf"/>
</dbReference>
<feature type="chain" id="PRO_5006873129" description="WAP domain-containing protein" evidence="1">
    <location>
        <begin position="29"/>
        <end position="268"/>
    </location>
</feature>
<dbReference type="Gene3D" id="4.10.75.10">
    <property type="entry name" value="Elafin-like"/>
    <property type="match status" value="1"/>
</dbReference>
<dbReference type="GO" id="GO:0030414">
    <property type="term" value="F:peptidase inhibitor activity"/>
    <property type="evidence" value="ECO:0007669"/>
    <property type="project" value="InterPro"/>
</dbReference>
<dbReference type="InterPro" id="IPR008197">
    <property type="entry name" value="WAP_dom"/>
</dbReference>
<dbReference type="InterPro" id="IPR006150">
    <property type="entry name" value="Cys_repeat_1"/>
</dbReference>
<sequence length="268" mass="29783">MNFNTPSGAYAQMILMLLPCVVLMLTVSENFTASMDNAVQLPKGNCADGTPSPAKCSEMKNCPPNHACHRGQCCSLFTNKRKTSLCPDGTPTSIRCNEKNRCDTGAECMHGFCCSKVHAPPAKQGRCPILLVNLRTRSTVQPKDQCFSDVHCESIQKRCLTFAGKRCLLPETDFGQCADGSPAESVCNIDEQSRKKSQSCVHGICCNTAAHANKKNKKSNRYRIFMSPFRHIHPSRFNLPANVQWTLIATFKTMLLNIYWPEMLNIAR</sequence>
<comment type="caution">
    <text evidence="3">The sequence shown here is derived from an EMBL/GenBank/DDBJ whole genome shotgun (WGS) entry which is preliminary data.</text>
</comment>
<gene>
    <name evidence="3" type="ORF">T4E_5023</name>
</gene>
<evidence type="ECO:0000313" key="3">
    <source>
        <dbReference type="EMBL" id="KRX95852.1"/>
    </source>
</evidence>
<organism evidence="3 4">
    <name type="scientific">Trichinella pseudospiralis</name>
    <name type="common">Parasitic roundworm</name>
    <dbReference type="NCBI Taxonomy" id="6337"/>
    <lineage>
        <taxon>Eukaryota</taxon>
        <taxon>Metazoa</taxon>
        <taxon>Ecdysozoa</taxon>
        <taxon>Nematoda</taxon>
        <taxon>Enoplea</taxon>
        <taxon>Dorylaimia</taxon>
        <taxon>Trichinellida</taxon>
        <taxon>Trichinellidae</taxon>
        <taxon>Trichinella</taxon>
    </lineage>
</organism>
<dbReference type="STRING" id="6337.A0A0V0Y737"/>
<evidence type="ECO:0000256" key="1">
    <source>
        <dbReference type="SAM" id="SignalP"/>
    </source>
</evidence>
<reference evidence="3 4" key="1">
    <citation type="submission" date="2015-01" db="EMBL/GenBank/DDBJ databases">
        <title>Evolution of Trichinella species and genotypes.</title>
        <authorList>
            <person name="Korhonen P.K."/>
            <person name="Edoardo P."/>
            <person name="Giuseppe L.R."/>
            <person name="Gasser R.B."/>
        </authorList>
    </citation>
    <scope>NUCLEOTIDE SEQUENCE [LARGE SCALE GENOMIC DNA]</scope>
    <source>
        <strain evidence="3">ISS141</strain>
    </source>
</reference>
<dbReference type="AlphaFoldDB" id="A0A0V0Y737"/>
<dbReference type="SMART" id="SM00217">
    <property type="entry name" value="WAP"/>
    <property type="match status" value="1"/>
</dbReference>
<evidence type="ECO:0000313" key="4">
    <source>
        <dbReference type="Proteomes" id="UP000054815"/>
    </source>
</evidence>
<evidence type="ECO:0000259" key="2">
    <source>
        <dbReference type="SMART" id="SM00217"/>
    </source>
</evidence>
<proteinExistence type="predicted"/>